<keyword evidence="1" id="KW-1185">Reference proteome</keyword>
<dbReference type="Proteomes" id="UP000887578">
    <property type="component" value="Unplaced"/>
</dbReference>
<organism evidence="1 2">
    <name type="scientific">Panagrolaimus davidi</name>
    <dbReference type="NCBI Taxonomy" id="227884"/>
    <lineage>
        <taxon>Eukaryota</taxon>
        <taxon>Metazoa</taxon>
        <taxon>Ecdysozoa</taxon>
        <taxon>Nematoda</taxon>
        <taxon>Chromadorea</taxon>
        <taxon>Rhabditida</taxon>
        <taxon>Tylenchina</taxon>
        <taxon>Panagrolaimomorpha</taxon>
        <taxon>Panagrolaimoidea</taxon>
        <taxon>Panagrolaimidae</taxon>
        <taxon>Panagrolaimus</taxon>
    </lineage>
</organism>
<evidence type="ECO:0000313" key="1">
    <source>
        <dbReference type="Proteomes" id="UP000887578"/>
    </source>
</evidence>
<accession>A0A914PZ66</accession>
<dbReference type="WBParaSite" id="PDA_v2.g20171.t1">
    <property type="protein sequence ID" value="PDA_v2.g20171.t1"/>
    <property type="gene ID" value="PDA_v2.g20171"/>
</dbReference>
<sequence>MNNHLIKKRCPQTSDPPALRKTTELTAQIRRFLNSKFFLADDVLFLMLNGMNDEDKAIFLDGLIICGKQFDTSNPSLEVPLSLCRLYSDEPPILRNQNESVDSPPDDYIYFKYGFIAREQKILNKIANFTDQEIRNLGNSVQCPYCHQLYNGPYANYYRHLIKNKCAKTDDDRPKRLLQQLTSYAWKHIYSNCYIHDDELNLMINGLSERSISIFLDALIVGGKVFNISNEQIQSSLPLCRYIL</sequence>
<proteinExistence type="predicted"/>
<dbReference type="AlphaFoldDB" id="A0A914PZ66"/>
<name>A0A914PZ66_9BILA</name>
<protein>
    <submittedName>
        <fullName evidence="2">Uncharacterized protein</fullName>
    </submittedName>
</protein>
<evidence type="ECO:0000313" key="2">
    <source>
        <dbReference type="WBParaSite" id="PDA_v2.g20171.t1"/>
    </source>
</evidence>
<reference evidence="2" key="1">
    <citation type="submission" date="2022-11" db="UniProtKB">
        <authorList>
            <consortium name="WormBaseParasite"/>
        </authorList>
    </citation>
    <scope>IDENTIFICATION</scope>
</reference>